<reference evidence="8 9" key="1">
    <citation type="submission" date="2017-07" db="EMBL/GenBank/DDBJ databases">
        <title>Isolation and whole genome analysis of endospore-forming bacteria from heroin.</title>
        <authorList>
            <person name="Kalinowski J."/>
            <person name="Ahrens B."/>
            <person name="Al-Dilaimi A."/>
            <person name="Winkler A."/>
            <person name="Wibberg D."/>
            <person name="Schleenbecker U."/>
            <person name="Ruckert C."/>
            <person name="Wolfel R."/>
            <person name="Grass G."/>
        </authorList>
    </citation>
    <scope>NUCLEOTIDE SEQUENCE [LARGE SCALE GENOMIC DNA]</scope>
    <source>
        <strain evidence="8 9">7539</strain>
    </source>
</reference>
<keyword evidence="6 7" id="KW-0413">Isomerase</keyword>
<evidence type="ECO:0000256" key="1">
    <source>
        <dbReference type="ARBA" id="ARBA00001165"/>
    </source>
</evidence>
<dbReference type="GO" id="GO:0019698">
    <property type="term" value="P:D-galacturonate catabolic process"/>
    <property type="evidence" value="ECO:0007669"/>
    <property type="project" value="TreeGrafter"/>
</dbReference>
<proteinExistence type="inferred from homology"/>
<name>A0A268NWK7_SHOCL</name>
<protein>
    <recommendedName>
        <fullName evidence="5 7">Uronate isomerase</fullName>
        <ecNumber evidence="4 7">5.3.1.12</ecNumber>
    </recommendedName>
    <alternativeName>
        <fullName evidence="7">Glucuronate isomerase</fullName>
    </alternativeName>
    <alternativeName>
        <fullName evidence="7">Uronic isomerase</fullName>
    </alternativeName>
</protein>
<dbReference type="AlphaFoldDB" id="A0A268NWK7"/>
<dbReference type="EMBL" id="NPCC01000026">
    <property type="protein sequence ID" value="PAE87892.1"/>
    <property type="molecule type" value="Genomic_DNA"/>
</dbReference>
<dbReference type="NCBIfam" id="NF002794">
    <property type="entry name" value="PRK02925.1"/>
    <property type="match status" value="1"/>
</dbReference>
<evidence type="ECO:0000313" key="8">
    <source>
        <dbReference type="EMBL" id="PAE87892.1"/>
    </source>
</evidence>
<comment type="catalytic activity">
    <reaction evidence="7">
        <text>aldehydo-D-galacturonate = keto-D-tagaturonate</text>
        <dbReference type="Rhea" id="RHEA:27702"/>
        <dbReference type="ChEBI" id="CHEBI:12952"/>
        <dbReference type="ChEBI" id="CHEBI:17886"/>
    </reaction>
</comment>
<evidence type="ECO:0000256" key="5">
    <source>
        <dbReference type="ARBA" id="ARBA00020555"/>
    </source>
</evidence>
<dbReference type="Gene3D" id="3.20.20.140">
    <property type="entry name" value="Metal-dependent hydrolases"/>
    <property type="match status" value="1"/>
</dbReference>
<dbReference type="GO" id="GO:0042840">
    <property type="term" value="P:D-glucuronate catabolic process"/>
    <property type="evidence" value="ECO:0007669"/>
    <property type="project" value="TreeGrafter"/>
</dbReference>
<dbReference type="EC" id="5.3.1.12" evidence="4 7"/>
<evidence type="ECO:0000256" key="2">
    <source>
        <dbReference type="ARBA" id="ARBA00004892"/>
    </source>
</evidence>
<evidence type="ECO:0000256" key="3">
    <source>
        <dbReference type="ARBA" id="ARBA00008397"/>
    </source>
</evidence>
<evidence type="ECO:0000256" key="7">
    <source>
        <dbReference type="HAMAP-Rule" id="MF_00675"/>
    </source>
</evidence>
<dbReference type="InterPro" id="IPR032466">
    <property type="entry name" value="Metal_Hydrolase"/>
</dbReference>
<comment type="similarity">
    <text evidence="3 7">Belongs to the metallo-dependent hydrolases superfamily. Uronate isomerase family.</text>
</comment>
<evidence type="ECO:0000313" key="9">
    <source>
        <dbReference type="Proteomes" id="UP000216207"/>
    </source>
</evidence>
<dbReference type="SUPFAM" id="SSF51556">
    <property type="entry name" value="Metallo-dependent hydrolases"/>
    <property type="match status" value="1"/>
</dbReference>
<accession>A0A268NWK7</accession>
<comment type="caution">
    <text evidence="8">The sequence shown here is derived from an EMBL/GenBank/DDBJ whole genome shotgun (WGS) entry which is preliminary data.</text>
</comment>
<sequence>MISTGKAFIHENFMLQNKTAETLYHTYAKTLPIIDYHCHVPPQEIAENRQFNNISEIWLHGDHYKWRAMRAVGVEEMFITGDGDDKEKFLKWAETVPYTMGNPLYHWTHLELKRYFGIDELLSSETAEAIWSATKEQLAAPERSVQGIIEESNVKVICTTDDPSDHLEAHQQIRKEGACQAAVYPAFRPDKALVASAPSFVPYLETLGAAAEVDISSLRSLLEALEKRATFFAEEGCVLSDHGLRTLPFVDTTEKEAEAAFQKALNQETLTPQEEEKYQTYVLLFLARLYNKLGWTMQFHLGALRNNNSRMVEQVGPDSGFDSMADDRFAESLNRFLNELERTNELPKTILYTLNPIYNEVIATTIGNFQGGGIPGKIQFGSGWWFNDTKDGMEKQMTDLANNGLLSLFVGMLTDSRSFLSYTRHEYFRRILCNRIGEWVERGEWPADEKWLGKVVEDISYYNAKRYFAFPK</sequence>
<dbReference type="InterPro" id="IPR003766">
    <property type="entry name" value="Uronate_isomerase"/>
</dbReference>
<dbReference type="RefSeq" id="WP_095326934.1">
    <property type="nucleotide sequence ID" value="NZ_NPCC01000026.1"/>
</dbReference>
<dbReference type="Gene3D" id="1.10.2020.10">
    <property type="entry name" value="uronate isomerase, domain 2, chain A"/>
    <property type="match status" value="1"/>
</dbReference>
<dbReference type="Pfam" id="PF02614">
    <property type="entry name" value="UxaC"/>
    <property type="match status" value="1"/>
</dbReference>
<dbReference type="GO" id="GO:0008880">
    <property type="term" value="F:glucuronate isomerase activity"/>
    <property type="evidence" value="ECO:0007669"/>
    <property type="project" value="UniProtKB-UniRule"/>
</dbReference>
<dbReference type="PANTHER" id="PTHR30068:SF4">
    <property type="entry name" value="URONATE ISOMERASE"/>
    <property type="match status" value="1"/>
</dbReference>
<gene>
    <name evidence="7" type="primary">uxaC</name>
    <name evidence="8" type="ORF">CHH72_16030</name>
</gene>
<organism evidence="8 9">
    <name type="scientific">Shouchella clausii</name>
    <name type="common">Alkalihalobacillus clausii</name>
    <dbReference type="NCBI Taxonomy" id="79880"/>
    <lineage>
        <taxon>Bacteria</taxon>
        <taxon>Bacillati</taxon>
        <taxon>Bacillota</taxon>
        <taxon>Bacilli</taxon>
        <taxon>Bacillales</taxon>
        <taxon>Bacillaceae</taxon>
        <taxon>Shouchella</taxon>
    </lineage>
</organism>
<evidence type="ECO:0000256" key="4">
    <source>
        <dbReference type="ARBA" id="ARBA00012546"/>
    </source>
</evidence>
<comment type="catalytic activity">
    <reaction evidence="1 7">
        <text>D-glucuronate = D-fructuronate</text>
        <dbReference type="Rhea" id="RHEA:13049"/>
        <dbReference type="ChEBI" id="CHEBI:58720"/>
        <dbReference type="ChEBI" id="CHEBI:59863"/>
        <dbReference type="EC" id="5.3.1.12"/>
    </reaction>
</comment>
<dbReference type="HAMAP" id="MF_00675">
    <property type="entry name" value="UxaC"/>
    <property type="match status" value="1"/>
</dbReference>
<dbReference type="Proteomes" id="UP000216207">
    <property type="component" value="Unassembled WGS sequence"/>
</dbReference>
<evidence type="ECO:0000256" key="6">
    <source>
        <dbReference type="ARBA" id="ARBA00023235"/>
    </source>
</evidence>
<comment type="pathway">
    <text evidence="2 7">Carbohydrate metabolism; pentose and glucuronate interconversion.</text>
</comment>
<dbReference type="PANTHER" id="PTHR30068">
    <property type="entry name" value="URONATE ISOMERASE"/>
    <property type="match status" value="1"/>
</dbReference>
<dbReference type="UniPathway" id="UPA00246"/>